<evidence type="ECO:0000256" key="3">
    <source>
        <dbReference type="ARBA" id="ARBA00023295"/>
    </source>
</evidence>
<dbReference type="Gene3D" id="2.60.40.4040">
    <property type="match status" value="1"/>
</dbReference>
<dbReference type="SUPFAM" id="SSF51445">
    <property type="entry name" value="(Trans)glycosidases"/>
    <property type="match status" value="1"/>
</dbReference>
<proteinExistence type="inferred from homology"/>
<evidence type="ECO:0000259" key="5">
    <source>
        <dbReference type="Pfam" id="PF01055"/>
    </source>
</evidence>
<keyword evidence="2 4" id="KW-0378">Hydrolase</keyword>
<dbReference type="Proteomes" id="UP000663852">
    <property type="component" value="Unassembled WGS sequence"/>
</dbReference>
<dbReference type="PANTHER" id="PTHR43053">
    <property type="entry name" value="GLYCOSIDASE FAMILY 31"/>
    <property type="match status" value="1"/>
</dbReference>
<dbReference type="OrthoDB" id="10070917at2759"/>
<dbReference type="AlphaFoldDB" id="A0A813Z5J5"/>
<dbReference type="GO" id="GO:0004553">
    <property type="term" value="F:hydrolase activity, hydrolyzing O-glycosyl compounds"/>
    <property type="evidence" value="ECO:0007669"/>
    <property type="project" value="InterPro"/>
</dbReference>
<dbReference type="InterPro" id="IPR050985">
    <property type="entry name" value="Alpha-glycosidase_related"/>
</dbReference>
<dbReference type="PANTHER" id="PTHR43053:SF4">
    <property type="entry name" value="MYOGENESIS-REGULATING GLYCOSIDASE"/>
    <property type="match status" value="1"/>
</dbReference>
<evidence type="ECO:0000256" key="1">
    <source>
        <dbReference type="ARBA" id="ARBA00007806"/>
    </source>
</evidence>
<accession>A0A813Z5J5</accession>
<dbReference type="Gene3D" id="3.20.20.80">
    <property type="entry name" value="Glycosidases"/>
    <property type="match status" value="1"/>
</dbReference>
<keyword evidence="9" id="KW-1185">Reference proteome</keyword>
<evidence type="ECO:0000313" key="7">
    <source>
        <dbReference type="EMBL" id="CAF0723050.1"/>
    </source>
</evidence>
<evidence type="ECO:0000313" key="8">
    <source>
        <dbReference type="EMBL" id="CAF0894976.1"/>
    </source>
</evidence>
<organism evidence="8 9">
    <name type="scientific">Adineta ricciae</name>
    <name type="common">Rotifer</name>
    <dbReference type="NCBI Taxonomy" id="249248"/>
    <lineage>
        <taxon>Eukaryota</taxon>
        <taxon>Metazoa</taxon>
        <taxon>Spiralia</taxon>
        <taxon>Gnathifera</taxon>
        <taxon>Rotifera</taxon>
        <taxon>Eurotatoria</taxon>
        <taxon>Bdelloidea</taxon>
        <taxon>Adinetida</taxon>
        <taxon>Adinetidae</taxon>
        <taxon>Adineta</taxon>
    </lineage>
</organism>
<feature type="domain" description="Glycosyl hydrolase family 31 C-terminal" evidence="6">
    <location>
        <begin position="327"/>
        <end position="399"/>
    </location>
</feature>
<dbReference type="GO" id="GO:0005975">
    <property type="term" value="P:carbohydrate metabolic process"/>
    <property type="evidence" value="ECO:0007669"/>
    <property type="project" value="InterPro"/>
</dbReference>
<reference evidence="8" key="1">
    <citation type="submission" date="2021-02" db="EMBL/GenBank/DDBJ databases">
        <authorList>
            <person name="Nowell W R."/>
        </authorList>
    </citation>
    <scope>NUCLEOTIDE SEQUENCE</scope>
</reference>
<dbReference type="EMBL" id="CAJNOJ010000001">
    <property type="protein sequence ID" value="CAF0723050.1"/>
    <property type="molecule type" value="Genomic_DNA"/>
</dbReference>
<evidence type="ECO:0000259" key="6">
    <source>
        <dbReference type="Pfam" id="PF21365"/>
    </source>
</evidence>
<evidence type="ECO:0000313" key="9">
    <source>
        <dbReference type="Proteomes" id="UP000663828"/>
    </source>
</evidence>
<sequence>MVWLPNSHSNQKDIQAMFDDYVSHNIQFGTVNIDSRWATNFNTFVFNSTNFPTIRDMLDGFRAKNKHIVLWMTSMINTDAETFKYAQDHGYLFNKTIKWWHGNGRLLNYFNDKAVNWWHSQIERLLDTVGPIHAFKADGTDPYIIELLDPRVTWERYRNAYYNDTFQILRRLVGPDALIMSRPVDNDLNFSPREVVFMGWVGDEDATYDGLKTALRYMLESGRRGYVGFGSDIGGYRADNQAGPLGRTKELFLRWTAVGALSSFMENGGNGEHLPWKFDDETTNIYRSWVDLHYQLVPYLYSEGTKAALGRNGTLMRPCDDIEALFTHTYFLGPNIFVAPVLQDPAPGQTQRVWLPKSSTKHWINFFNTSVTHEAHTFIHEDTSRLDRIPIYIQQNSLIPMYDIEKNYSLNAFKFVLWGKAITHEQHTTLFTRDGQQWLLKFDRTRRRFTTHFIQQFDSNEKQEWIWKFCQYTNGQELCSREWISLFDNASVQLDVLI</sequence>
<comment type="similarity">
    <text evidence="1 4">Belongs to the glycosyl hydrolase 31 family.</text>
</comment>
<gene>
    <name evidence="7" type="ORF">EDS130_LOCUS451</name>
    <name evidence="8" type="ORF">XAT740_LOCUS7715</name>
</gene>
<name>A0A813Z5J5_ADIRI</name>
<dbReference type="InterPro" id="IPR017853">
    <property type="entry name" value="GH"/>
</dbReference>
<dbReference type="InterPro" id="IPR000322">
    <property type="entry name" value="Glyco_hydro_31_TIM"/>
</dbReference>
<evidence type="ECO:0000256" key="4">
    <source>
        <dbReference type="RuleBase" id="RU361185"/>
    </source>
</evidence>
<feature type="domain" description="Glycoside hydrolase family 31 TIM barrel" evidence="5">
    <location>
        <begin position="9"/>
        <end position="302"/>
    </location>
</feature>
<dbReference type="Proteomes" id="UP000663828">
    <property type="component" value="Unassembled WGS sequence"/>
</dbReference>
<evidence type="ECO:0000256" key="2">
    <source>
        <dbReference type="ARBA" id="ARBA00022801"/>
    </source>
</evidence>
<protein>
    <submittedName>
        <fullName evidence="8">Uncharacterized protein</fullName>
    </submittedName>
</protein>
<keyword evidence="3 4" id="KW-0326">Glycosidase</keyword>
<dbReference type="InterPro" id="IPR048395">
    <property type="entry name" value="Glyco_hydro_31_C"/>
</dbReference>
<dbReference type="Pfam" id="PF21365">
    <property type="entry name" value="Glyco_hydro_31_3rd"/>
    <property type="match status" value="1"/>
</dbReference>
<dbReference type="SUPFAM" id="SSF51011">
    <property type="entry name" value="Glycosyl hydrolase domain"/>
    <property type="match status" value="1"/>
</dbReference>
<dbReference type="EMBL" id="CAJNOR010000374">
    <property type="protein sequence ID" value="CAF0894976.1"/>
    <property type="molecule type" value="Genomic_DNA"/>
</dbReference>
<comment type="caution">
    <text evidence="8">The sequence shown here is derived from an EMBL/GenBank/DDBJ whole genome shotgun (WGS) entry which is preliminary data.</text>
</comment>
<dbReference type="Pfam" id="PF01055">
    <property type="entry name" value="Glyco_hydro_31_2nd"/>
    <property type="match status" value="1"/>
</dbReference>